<feature type="chain" id="PRO_5003151119" description="DUF3019 domain-containing protein" evidence="1">
    <location>
        <begin position="17"/>
        <end position="127"/>
    </location>
</feature>
<sequence length="127" mass="15264">MPWLFVLMLLALPVQADESGWLSEFQLRPSECLIPKLAPGCQVVIDFYWQLTQATTVCLYREDEKTPLYCSDNQEVRTRHRFELQQSTRFHLRLEQPPYPSAVRQFDLMRHLHHELRRRRKPPWSLT</sequence>
<dbReference type="InterPro" id="IPR021559">
    <property type="entry name" value="DUF3019"/>
</dbReference>
<evidence type="ECO:0000313" key="2">
    <source>
        <dbReference type="EMBL" id="ADN77162.1"/>
    </source>
</evidence>
<dbReference type="Pfam" id="PF11456">
    <property type="entry name" value="DUF3019"/>
    <property type="match status" value="1"/>
</dbReference>
<accession>E1STC8</accession>
<keyword evidence="1" id="KW-0732">Signal</keyword>
<evidence type="ECO:0000256" key="1">
    <source>
        <dbReference type="SAM" id="SignalP"/>
    </source>
</evidence>
<organism evidence="2 3">
    <name type="scientific">Ferrimonas balearica (strain DSM 9799 / CCM 4581 / KCTC 23876 / PAT)</name>
    <dbReference type="NCBI Taxonomy" id="550540"/>
    <lineage>
        <taxon>Bacteria</taxon>
        <taxon>Pseudomonadati</taxon>
        <taxon>Pseudomonadota</taxon>
        <taxon>Gammaproteobacteria</taxon>
        <taxon>Alteromonadales</taxon>
        <taxon>Ferrimonadaceae</taxon>
        <taxon>Ferrimonas</taxon>
    </lineage>
</organism>
<dbReference type="Proteomes" id="UP000006683">
    <property type="component" value="Chromosome"/>
</dbReference>
<dbReference type="OrthoDB" id="6387689at2"/>
<evidence type="ECO:0008006" key="4">
    <source>
        <dbReference type="Google" id="ProtNLM"/>
    </source>
</evidence>
<evidence type="ECO:0000313" key="3">
    <source>
        <dbReference type="Proteomes" id="UP000006683"/>
    </source>
</evidence>
<proteinExistence type="predicted"/>
<name>E1STC8_FERBD</name>
<gene>
    <name evidence="2" type="ordered locus">Fbal_2960</name>
</gene>
<keyword evidence="3" id="KW-1185">Reference proteome</keyword>
<dbReference type="AlphaFoldDB" id="E1STC8"/>
<feature type="signal peptide" evidence="1">
    <location>
        <begin position="1"/>
        <end position="16"/>
    </location>
</feature>
<dbReference type="GeneID" id="67183186"/>
<dbReference type="STRING" id="550540.Fbal_2960"/>
<protein>
    <recommendedName>
        <fullName evidence="4">DUF3019 domain-containing protein</fullName>
    </recommendedName>
</protein>
<reference evidence="2 3" key="1">
    <citation type="journal article" date="2010" name="Stand. Genomic Sci.">
        <title>Complete genome sequence of Ferrimonas balearica type strain (PAT).</title>
        <authorList>
            <person name="Nolan M."/>
            <person name="Sikorski J."/>
            <person name="Davenport K."/>
            <person name="Lucas S."/>
            <person name="Glavina Del Rio T."/>
            <person name="Tice H."/>
            <person name="Cheng J."/>
            <person name="Goodwin L."/>
            <person name="Pitluck S."/>
            <person name="Liolios K."/>
            <person name="Ivanova N."/>
            <person name="Mavromatis K."/>
            <person name="Ovchinnikova G."/>
            <person name="Pati A."/>
            <person name="Chen A."/>
            <person name="Palaniappan K."/>
            <person name="Land M."/>
            <person name="Hauser L."/>
            <person name="Chang Y."/>
            <person name="Jeffries C."/>
            <person name="Tapia R."/>
            <person name="Brettin T."/>
            <person name="Detter J."/>
            <person name="Han C."/>
            <person name="Yasawong M."/>
            <person name="Rohde M."/>
            <person name="Tindall B."/>
            <person name="Goker M."/>
            <person name="Woyke T."/>
            <person name="Bristow J."/>
            <person name="Eisen J."/>
            <person name="Markowitz V."/>
            <person name="Hugenholtz P."/>
            <person name="Kyrpides N."/>
            <person name="Klenk H."/>
            <person name="Lapidus A."/>
        </authorList>
    </citation>
    <scope>NUCLEOTIDE SEQUENCE [LARGE SCALE GENOMIC DNA]</scope>
    <source>
        <strain evidence="3">DSM 9799 / CCM 4581 / KCTC 23876 / PAT</strain>
    </source>
</reference>
<dbReference type="HOGENOM" id="CLU_1967270_0_0_6"/>
<dbReference type="EMBL" id="CP002209">
    <property type="protein sequence ID" value="ADN77162.1"/>
    <property type="molecule type" value="Genomic_DNA"/>
</dbReference>
<dbReference type="KEGG" id="fbl:Fbal_2960"/>
<dbReference type="RefSeq" id="WP_013346468.1">
    <property type="nucleotide sequence ID" value="NC_014541.1"/>
</dbReference>